<sequence>MSDPDNSRGPGNKNITFNQAVDWAKKNINANREKHTWDSKFWYVICGIIVLIIILGFVYIFYWRRKSRSVGTNESILETINQNVNNIPPVSLLTPRPSSDRSPILPPYNQPPVYNNNPVSNSNSRIVEPPIYGQAPVRSPGGSYLPAISPEGNLQGVWYYPPRRDFS</sequence>
<reference evidence="2" key="1">
    <citation type="journal article" date="2019" name="MBio">
        <title>Virus Genomes from Deep Sea Sediments Expand the Ocean Megavirome and Support Independent Origins of Viral Gigantism.</title>
        <authorList>
            <person name="Backstrom D."/>
            <person name="Yutin N."/>
            <person name="Jorgensen S.L."/>
            <person name="Dharamshi J."/>
            <person name="Homa F."/>
            <person name="Zaremba-Niedwiedzka K."/>
            <person name="Spang A."/>
            <person name="Wolf Y.I."/>
            <person name="Koonin E.V."/>
            <person name="Ettema T.J."/>
        </authorList>
    </citation>
    <scope>NUCLEOTIDE SEQUENCE</scope>
</reference>
<evidence type="ECO:0008006" key="3">
    <source>
        <dbReference type="Google" id="ProtNLM"/>
    </source>
</evidence>
<organism evidence="2">
    <name type="scientific">Pithovirus LCPAC201</name>
    <dbReference type="NCBI Taxonomy" id="2506591"/>
    <lineage>
        <taxon>Viruses</taxon>
        <taxon>Pithoviruses</taxon>
    </lineage>
</organism>
<protein>
    <recommendedName>
        <fullName evidence="3">Transmembrane protein</fullName>
    </recommendedName>
</protein>
<gene>
    <name evidence="2" type="ORF">LCPAC201_00810</name>
</gene>
<evidence type="ECO:0000256" key="1">
    <source>
        <dbReference type="SAM" id="Phobius"/>
    </source>
</evidence>
<keyword evidence="1" id="KW-0472">Membrane</keyword>
<feature type="transmembrane region" description="Helical" evidence="1">
    <location>
        <begin position="41"/>
        <end position="62"/>
    </location>
</feature>
<accession>A0A481Z6Q4</accession>
<evidence type="ECO:0000313" key="2">
    <source>
        <dbReference type="EMBL" id="QBK90780.1"/>
    </source>
</evidence>
<proteinExistence type="predicted"/>
<dbReference type="EMBL" id="MK500498">
    <property type="protein sequence ID" value="QBK90780.1"/>
    <property type="molecule type" value="Genomic_DNA"/>
</dbReference>
<keyword evidence="1" id="KW-1133">Transmembrane helix</keyword>
<keyword evidence="1" id="KW-0812">Transmembrane</keyword>
<name>A0A481Z6Q4_9VIRU</name>